<dbReference type="EC" id="2.5.1.18" evidence="2"/>
<dbReference type="SUPFAM" id="SSF52833">
    <property type="entry name" value="Thioredoxin-like"/>
    <property type="match status" value="3"/>
</dbReference>
<comment type="caution">
    <text evidence="9">The sequence shown here is derived from an EMBL/GenBank/DDBJ whole genome shotgun (WGS) entry which is preliminary data.</text>
</comment>
<dbReference type="SFLD" id="SFLDG00358">
    <property type="entry name" value="Main_(cytGST)"/>
    <property type="match status" value="2"/>
</dbReference>
<evidence type="ECO:0000313" key="10">
    <source>
        <dbReference type="Proteomes" id="UP000827721"/>
    </source>
</evidence>
<keyword evidence="10" id="KW-1185">Reference proteome</keyword>
<evidence type="ECO:0000313" key="9">
    <source>
        <dbReference type="EMBL" id="KAH7549976.1"/>
    </source>
</evidence>
<dbReference type="InterPro" id="IPR036249">
    <property type="entry name" value="Thioredoxin-like_sf"/>
</dbReference>
<evidence type="ECO:0000259" key="8">
    <source>
        <dbReference type="PROSITE" id="PS50405"/>
    </source>
</evidence>
<accession>A0ABQ8H7V4</accession>
<evidence type="ECO:0000256" key="4">
    <source>
        <dbReference type="ARBA" id="ARBA00022679"/>
    </source>
</evidence>
<sequence length="574" mass="65977">MADQEEVKLYGTWSSPFSRRVKMALKLKGISYEYIEEDLSNKSPSLLKYNPVHKKIPVLIHNGKPVVESLVILEYIDETQVAKVSDTADICIYCLLNILATAIKVHLCEGKEREVVNLEVCEQMKMLEKQLKGKDFFGGDRIGFVDIVGNIIAFWFQITQELLGGDFFTPGKFPGLFKWIGKLEEIDLVNECRPPREKHLAYSVSSLQKTFLHATLTLHAAALVLHAAAKIAQVLNKHCWEAEISLLKGVSYEYIEEDLSNKNPSLLKYNPIYKKIPALVILEYIDETWKNNPILPQDPYDRAIAPFWARFIDDKLQEIDVVNECRPPTEKFLAYVRARYEKFDLQGGHKMADQEEVKLYGTWSSPFSRRVEMALKLKGISYEYIEEDLSNKSPSLLKYNPVHKKIPVLIHNGKPVVESLVILEYIDETWKNNPILSQDPYERAMARFWARFIDDKILATATKTNFVEGKEREVVILEVCEQMKMLEKQLNGKDFFGGDKIGFVDIVGNVVAFWFQITQKVFGVGFYTPETFPGLFRWIGKLQEVDVVNECRPPVEKHLVYVRARLEALKNAPK</sequence>
<comment type="subcellular location">
    <subcellularLocation>
        <location evidence="1">Cytoplasm</location>
        <location evidence="1">Cytosol</location>
    </subcellularLocation>
</comment>
<dbReference type="SUPFAM" id="SSF47616">
    <property type="entry name" value="GST C-terminal domain-like"/>
    <property type="match status" value="2"/>
</dbReference>
<dbReference type="Proteomes" id="UP000827721">
    <property type="component" value="Unassembled WGS sequence"/>
</dbReference>
<dbReference type="EMBL" id="JAFEMO010000013">
    <property type="protein sequence ID" value="KAH7549976.1"/>
    <property type="molecule type" value="Genomic_DNA"/>
</dbReference>
<protein>
    <recommendedName>
        <fullName evidence="2">glutathione transferase</fullName>
        <ecNumber evidence="2">2.5.1.18</ecNumber>
    </recommendedName>
</protein>
<comment type="catalytic activity">
    <reaction evidence="6">
        <text>RX + glutathione = an S-substituted glutathione + a halide anion + H(+)</text>
        <dbReference type="Rhea" id="RHEA:16437"/>
        <dbReference type="ChEBI" id="CHEBI:15378"/>
        <dbReference type="ChEBI" id="CHEBI:16042"/>
        <dbReference type="ChEBI" id="CHEBI:17792"/>
        <dbReference type="ChEBI" id="CHEBI:57925"/>
        <dbReference type="ChEBI" id="CHEBI:90779"/>
        <dbReference type="EC" id="2.5.1.18"/>
    </reaction>
</comment>
<dbReference type="Gene3D" id="3.40.30.10">
    <property type="entry name" value="Glutaredoxin"/>
    <property type="match status" value="3"/>
</dbReference>
<organism evidence="9 10">
    <name type="scientific">Xanthoceras sorbifolium</name>
    <dbReference type="NCBI Taxonomy" id="99658"/>
    <lineage>
        <taxon>Eukaryota</taxon>
        <taxon>Viridiplantae</taxon>
        <taxon>Streptophyta</taxon>
        <taxon>Embryophyta</taxon>
        <taxon>Tracheophyta</taxon>
        <taxon>Spermatophyta</taxon>
        <taxon>Magnoliopsida</taxon>
        <taxon>eudicotyledons</taxon>
        <taxon>Gunneridae</taxon>
        <taxon>Pentapetalae</taxon>
        <taxon>rosids</taxon>
        <taxon>malvids</taxon>
        <taxon>Sapindales</taxon>
        <taxon>Sapindaceae</taxon>
        <taxon>Xanthoceroideae</taxon>
        <taxon>Xanthoceras</taxon>
    </lineage>
</organism>
<feature type="domain" description="GST C-terminal" evidence="8">
    <location>
        <begin position="439"/>
        <end position="568"/>
    </location>
</feature>
<keyword evidence="3" id="KW-0216">Detoxification</keyword>
<dbReference type="Gene3D" id="1.20.1050.10">
    <property type="match status" value="3"/>
</dbReference>
<reference evidence="9 10" key="1">
    <citation type="submission" date="2021-02" db="EMBL/GenBank/DDBJ databases">
        <title>Plant Genome Project.</title>
        <authorList>
            <person name="Zhang R.-G."/>
        </authorList>
    </citation>
    <scope>NUCLEOTIDE SEQUENCE [LARGE SCALE GENOMIC DNA]</scope>
    <source>
        <tissue evidence="9">Leaves</tissue>
    </source>
</reference>
<dbReference type="InterPro" id="IPR040079">
    <property type="entry name" value="Glutathione_S-Trfase"/>
</dbReference>
<dbReference type="PANTHER" id="PTHR11260">
    <property type="entry name" value="GLUTATHIONE S-TRANSFERASE, GST, SUPERFAMILY, GST DOMAIN CONTAINING"/>
    <property type="match status" value="1"/>
</dbReference>
<dbReference type="Pfam" id="PF00043">
    <property type="entry name" value="GST_C"/>
    <property type="match status" value="2"/>
</dbReference>
<proteinExistence type="inferred from homology"/>
<evidence type="ECO:0000256" key="2">
    <source>
        <dbReference type="ARBA" id="ARBA00012452"/>
    </source>
</evidence>
<evidence type="ECO:0000256" key="5">
    <source>
        <dbReference type="ARBA" id="ARBA00025743"/>
    </source>
</evidence>
<name>A0ABQ8H7V4_9ROSI</name>
<evidence type="ECO:0000256" key="3">
    <source>
        <dbReference type="ARBA" id="ARBA00022575"/>
    </source>
</evidence>
<gene>
    <name evidence="9" type="ORF">JRO89_XS13G0112600</name>
</gene>
<dbReference type="SFLD" id="SFLDS00019">
    <property type="entry name" value="Glutathione_Transferase_(cytos"/>
    <property type="match status" value="2"/>
</dbReference>
<feature type="domain" description="GST C-terminal" evidence="8">
    <location>
        <begin position="74"/>
        <end position="204"/>
    </location>
</feature>
<dbReference type="InterPro" id="IPR004046">
    <property type="entry name" value="GST_C"/>
</dbReference>
<dbReference type="CDD" id="cd03058">
    <property type="entry name" value="GST_N_Tau"/>
    <property type="match status" value="2"/>
</dbReference>
<dbReference type="SFLD" id="SFLDG01152">
    <property type="entry name" value="Main.3:_Omega-_and_Tau-like"/>
    <property type="match status" value="2"/>
</dbReference>
<dbReference type="InterPro" id="IPR036282">
    <property type="entry name" value="Glutathione-S-Trfase_C_sf"/>
</dbReference>
<keyword evidence="4" id="KW-0808">Transferase</keyword>
<dbReference type="PANTHER" id="PTHR11260:SF676">
    <property type="entry name" value="GLUTATHIONE S-TRANSFERASE U8"/>
    <property type="match status" value="1"/>
</dbReference>
<dbReference type="InterPro" id="IPR004045">
    <property type="entry name" value="Glutathione_S-Trfase_N"/>
</dbReference>
<feature type="domain" description="GST N-terminal" evidence="7">
    <location>
        <begin position="5"/>
        <end position="84"/>
    </location>
</feature>
<dbReference type="InterPro" id="IPR010987">
    <property type="entry name" value="Glutathione-S-Trfase_C-like"/>
</dbReference>
<dbReference type="PROSITE" id="PS50404">
    <property type="entry name" value="GST_NTER"/>
    <property type="match status" value="2"/>
</dbReference>
<dbReference type="PROSITE" id="PS50405">
    <property type="entry name" value="GST_CTER"/>
    <property type="match status" value="2"/>
</dbReference>
<dbReference type="InterPro" id="IPR045073">
    <property type="entry name" value="Omega/Tau-like"/>
</dbReference>
<feature type="domain" description="GST N-terminal" evidence="7">
    <location>
        <begin position="355"/>
        <end position="434"/>
    </location>
</feature>
<dbReference type="Pfam" id="PF02798">
    <property type="entry name" value="GST_N"/>
    <property type="match status" value="2"/>
</dbReference>
<dbReference type="InterPro" id="IPR045074">
    <property type="entry name" value="GST_C_Tau"/>
</dbReference>
<evidence type="ECO:0000256" key="6">
    <source>
        <dbReference type="ARBA" id="ARBA00047960"/>
    </source>
</evidence>
<comment type="similarity">
    <text evidence="5">Belongs to the GST superfamily. Tau family.</text>
</comment>
<evidence type="ECO:0000259" key="7">
    <source>
        <dbReference type="PROSITE" id="PS50404"/>
    </source>
</evidence>
<evidence type="ECO:0000256" key="1">
    <source>
        <dbReference type="ARBA" id="ARBA00004514"/>
    </source>
</evidence>
<dbReference type="CDD" id="cd03185">
    <property type="entry name" value="GST_C_Tau"/>
    <property type="match status" value="2"/>
</dbReference>